<feature type="transmembrane region" description="Helical" evidence="2">
    <location>
        <begin position="98"/>
        <end position="118"/>
    </location>
</feature>
<evidence type="ECO:0000313" key="4">
    <source>
        <dbReference type="Proteomes" id="UP000054558"/>
    </source>
</evidence>
<name>A0A1Y1IKF6_KLENI</name>
<evidence type="ECO:0000256" key="2">
    <source>
        <dbReference type="SAM" id="Phobius"/>
    </source>
</evidence>
<protein>
    <submittedName>
        <fullName evidence="3">Uncharacterized protein</fullName>
    </submittedName>
</protein>
<organism evidence="3 4">
    <name type="scientific">Klebsormidium nitens</name>
    <name type="common">Green alga</name>
    <name type="synonym">Ulothrix nitens</name>
    <dbReference type="NCBI Taxonomy" id="105231"/>
    <lineage>
        <taxon>Eukaryota</taxon>
        <taxon>Viridiplantae</taxon>
        <taxon>Streptophyta</taxon>
        <taxon>Klebsormidiophyceae</taxon>
        <taxon>Klebsormidiales</taxon>
        <taxon>Klebsormidiaceae</taxon>
        <taxon>Klebsormidium</taxon>
    </lineage>
</organism>
<keyword evidence="2" id="KW-0472">Membrane</keyword>
<feature type="transmembrane region" description="Helical" evidence="2">
    <location>
        <begin position="73"/>
        <end position="92"/>
    </location>
</feature>
<proteinExistence type="predicted"/>
<dbReference type="AlphaFoldDB" id="A0A1Y1IKF6"/>
<dbReference type="Proteomes" id="UP000054558">
    <property type="component" value="Unassembled WGS sequence"/>
</dbReference>
<keyword evidence="4" id="KW-1185">Reference proteome</keyword>
<gene>
    <name evidence="3" type="ORF">KFL_007690020</name>
</gene>
<keyword evidence="2" id="KW-1133">Transmembrane helix</keyword>
<accession>A0A1Y1IKF6</accession>
<feature type="compositionally biased region" description="Basic residues" evidence="1">
    <location>
        <begin position="37"/>
        <end position="49"/>
    </location>
</feature>
<dbReference type="EMBL" id="DF237718">
    <property type="protein sequence ID" value="GAQ91340.1"/>
    <property type="molecule type" value="Genomic_DNA"/>
</dbReference>
<evidence type="ECO:0000256" key="1">
    <source>
        <dbReference type="SAM" id="MobiDB-lite"/>
    </source>
</evidence>
<keyword evidence="2" id="KW-0812">Transmembrane</keyword>
<reference evidence="3 4" key="1">
    <citation type="journal article" date="2014" name="Nat. Commun.">
        <title>Klebsormidium flaccidum genome reveals primary factors for plant terrestrial adaptation.</title>
        <authorList>
            <person name="Hori K."/>
            <person name="Maruyama F."/>
            <person name="Fujisawa T."/>
            <person name="Togashi T."/>
            <person name="Yamamoto N."/>
            <person name="Seo M."/>
            <person name="Sato S."/>
            <person name="Yamada T."/>
            <person name="Mori H."/>
            <person name="Tajima N."/>
            <person name="Moriyama T."/>
            <person name="Ikeuchi M."/>
            <person name="Watanabe M."/>
            <person name="Wada H."/>
            <person name="Kobayashi K."/>
            <person name="Saito M."/>
            <person name="Masuda T."/>
            <person name="Sasaki-Sekimoto Y."/>
            <person name="Mashiguchi K."/>
            <person name="Awai K."/>
            <person name="Shimojima M."/>
            <person name="Masuda S."/>
            <person name="Iwai M."/>
            <person name="Nobusawa T."/>
            <person name="Narise T."/>
            <person name="Kondo S."/>
            <person name="Saito H."/>
            <person name="Sato R."/>
            <person name="Murakawa M."/>
            <person name="Ihara Y."/>
            <person name="Oshima-Yamada Y."/>
            <person name="Ohtaka K."/>
            <person name="Satoh M."/>
            <person name="Sonobe K."/>
            <person name="Ishii M."/>
            <person name="Ohtani R."/>
            <person name="Kanamori-Sato M."/>
            <person name="Honoki R."/>
            <person name="Miyazaki D."/>
            <person name="Mochizuki H."/>
            <person name="Umetsu J."/>
            <person name="Higashi K."/>
            <person name="Shibata D."/>
            <person name="Kamiya Y."/>
            <person name="Sato N."/>
            <person name="Nakamura Y."/>
            <person name="Tabata S."/>
            <person name="Ida S."/>
            <person name="Kurokawa K."/>
            <person name="Ohta H."/>
        </authorList>
    </citation>
    <scope>NUCLEOTIDE SEQUENCE [LARGE SCALE GENOMIC DNA]</scope>
    <source>
        <strain evidence="3 4">NIES-2285</strain>
    </source>
</reference>
<feature type="region of interest" description="Disordered" evidence="1">
    <location>
        <begin position="35"/>
        <end position="64"/>
    </location>
</feature>
<evidence type="ECO:0000313" key="3">
    <source>
        <dbReference type="EMBL" id="GAQ91340.1"/>
    </source>
</evidence>
<sequence>MASQVAHIQYAPPSPFTQEADAGFRKVPLAAPPFPLRPRHRLPRVRGPRAKLTAEEEEERKSLRKQLPSLRRAGAAGALLGVGAGVTATVFGKQAVNMTIMYLMFVLASSSTDILMMVGKEKRLLELENKKRK</sequence>